<keyword evidence="1" id="KW-0175">Coiled coil</keyword>
<feature type="coiled-coil region" evidence="1">
    <location>
        <begin position="60"/>
        <end position="87"/>
    </location>
</feature>
<reference evidence="2" key="1">
    <citation type="journal article" date="2016" name="Sci. Rep.">
        <title>Molecular characterization of firefly nuptial gifts: a multi-omics approach sheds light on postcopulatory sexual selection.</title>
        <authorList>
            <person name="Al-Wathiqui N."/>
            <person name="Fallon T.R."/>
            <person name="South A."/>
            <person name="Weng J.K."/>
            <person name="Lewis S.M."/>
        </authorList>
    </citation>
    <scope>NUCLEOTIDE SEQUENCE</scope>
</reference>
<dbReference type="InterPro" id="IPR011011">
    <property type="entry name" value="Znf_FYVE_PHD"/>
</dbReference>
<evidence type="ECO:0000313" key="2">
    <source>
        <dbReference type="EMBL" id="JAV86640.1"/>
    </source>
</evidence>
<evidence type="ECO:0000256" key="1">
    <source>
        <dbReference type="SAM" id="Coils"/>
    </source>
</evidence>
<dbReference type="AlphaFoldDB" id="A0A1Y1MPT1"/>
<sequence>MPLVNKCLACDKVINLEKEKEISCDSCKLPIHSLCSGLSRTEIQSLTNKDRRILYHCDKCMSLRSEVMELKQLILDLKAELENIERQNLLTSSSSDCENLIQEINERQRRANNIILFNIEESTSANSQDQIDHDLNKAVNIVGAVNVITTGIKAFRLGRTRVSGKMRPLKVILNNPSGALVVLKSKLVLKETFPGISISDDQTTMQRNHLQKLRTELQDRLSSGEKDITIRYIHGIPKIVPVRK</sequence>
<dbReference type="InterPro" id="IPR013083">
    <property type="entry name" value="Znf_RING/FYVE/PHD"/>
</dbReference>
<dbReference type="Gene3D" id="3.30.40.10">
    <property type="entry name" value="Zinc/RING finger domain, C3HC4 (zinc finger)"/>
    <property type="match status" value="1"/>
</dbReference>
<accession>A0A1Y1MPT1</accession>
<protein>
    <recommendedName>
        <fullName evidence="3">PHD-type domain-containing protein</fullName>
    </recommendedName>
</protein>
<dbReference type="EMBL" id="GEZM01027711">
    <property type="protein sequence ID" value="JAV86640.1"/>
    <property type="molecule type" value="Transcribed_RNA"/>
</dbReference>
<organism evidence="2">
    <name type="scientific">Photinus pyralis</name>
    <name type="common">Common eastern firefly</name>
    <name type="synonym">Lampyris pyralis</name>
    <dbReference type="NCBI Taxonomy" id="7054"/>
    <lineage>
        <taxon>Eukaryota</taxon>
        <taxon>Metazoa</taxon>
        <taxon>Ecdysozoa</taxon>
        <taxon>Arthropoda</taxon>
        <taxon>Hexapoda</taxon>
        <taxon>Insecta</taxon>
        <taxon>Pterygota</taxon>
        <taxon>Neoptera</taxon>
        <taxon>Endopterygota</taxon>
        <taxon>Coleoptera</taxon>
        <taxon>Polyphaga</taxon>
        <taxon>Elateriformia</taxon>
        <taxon>Elateroidea</taxon>
        <taxon>Lampyridae</taxon>
        <taxon>Lampyrinae</taxon>
        <taxon>Photinus</taxon>
    </lineage>
</organism>
<evidence type="ECO:0008006" key="3">
    <source>
        <dbReference type="Google" id="ProtNLM"/>
    </source>
</evidence>
<name>A0A1Y1MPT1_PHOPY</name>
<dbReference type="SUPFAM" id="SSF57903">
    <property type="entry name" value="FYVE/PHD zinc finger"/>
    <property type="match status" value="1"/>
</dbReference>
<proteinExistence type="predicted"/>
<dbReference type="CDD" id="cd15517">
    <property type="entry name" value="PHD_TCF19_like"/>
    <property type="match status" value="1"/>
</dbReference>